<dbReference type="GO" id="GO:0008234">
    <property type="term" value="F:cysteine-type peptidase activity"/>
    <property type="evidence" value="ECO:0007669"/>
    <property type="project" value="UniProtKB-KW"/>
</dbReference>
<protein>
    <submittedName>
        <fullName evidence="7">Ubiquitin-like-specific protease 1D isoform X3</fullName>
    </submittedName>
</protein>
<keyword evidence="2 7" id="KW-0645">Protease</keyword>
<feature type="region of interest" description="Disordered" evidence="5">
    <location>
        <begin position="109"/>
        <end position="143"/>
    </location>
</feature>
<dbReference type="InterPro" id="IPR003653">
    <property type="entry name" value="Peptidase_C48_C"/>
</dbReference>
<dbReference type="AlphaFoldDB" id="A0A2P2M8L9"/>
<feature type="region of interest" description="Disordered" evidence="5">
    <location>
        <begin position="175"/>
        <end position="230"/>
    </location>
</feature>
<dbReference type="GO" id="GO:0006508">
    <property type="term" value="P:proteolysis"/>
    <property type="evidence" value="ECO:0007669"/>
    <property type="project" value="UniProtKB-KW"/>
</dbReference>
<sequence length="566" mass="65505">MQENEDLIGNTCVEEESKKRPLALEWDKIMGQKDDDEPPAIVIVKEAAEPPPPQPWSPVDHFPKEEFVSLDDHQLEETIRRQKANLGKLSRNLPDNGEKLRANIKALEEERERRKPCRPQTDVDECAEPIQSTDVSPRDCSSSVQSQFASIFSRKMEENIDDGAKKAFGKELSTLNHCNRQKTRSNGVLSPKGRHKSRSSSKQWPFRYASNPYQSGDRRATPKSDQKGKFHSIRSFYNNGESLATGSTKKKDDHWLHSSIASRPKKEQRVVLLDEDETQPNEKIESVDKLAECLKDAKIYYPSRDDPESVEICYTDISCLQPKEFLTSPIMNFYIRYLQLKASPTNRAITDYHFFNTFFYKKLKQAVSYKGSDKESSFVTFRRWWRGVNIFQKAYVFIPIHDDLHWSLVIICIPNKEDESGPIILHLDSLGLHHSKLVFEDIRSYLSEEWNYMNQEASPSDLPILDKIWKHLPYRIDENIISVPQQKNDYDCGLFVLFFMERFIEEAPERLKKKDLAMFGKQWFRPEEASGLRVKIQKILLDKFQTASKSSHCPNSVSVSSDNDSP</sequence>
<evidence type="ECO:0000259" key="6">
    <source>
        <dbReference type="PROSITE" id="PS50600"/>
    </source>
</evidence>
<proteinExistence type="inferred from homology"/>
<feature type="domain" description="Ubiquitin-like protease family profile" evidence="6">
    <location>
        <begin position="310"/>
        <end position="503"/>
    </location>
</feature>
<evidence type="ECO:0000256" key="4">
    <source>
        <dbReference type="ARBA" id="ARBA00022807"/>
    </source>
</evidence>
<evidence type="ECO:0000256" key="3">
    <source>
        <dbReference type="ARBA" id="ARBA00022801"/>
    </source>
</evidence>
<evidence type="ECO:0000313" key="7">
    <source>
        <dbReference type="EMBL" id="MBX26577.1"/>
    </source>
</evidence>
<dbReference type="InterPro" id="IPR038765">
    <property type="entry name" value="Papain-like_cys_pep_sf"/>
</dbReference>
<dbReference type="PROSITE" id="PS50600">
    <property type="entry name" value="ULP_PROTEASE"/>
    <property type="match status" value="1"/>
</dbReference>
<dbReference type="PANTHER" id="PTHR46915">
    <property type="entry name" value="UBIQUITIN-LIKE PROTEASE 4-RELATED"/>
    <property type="match status" value="1"/>
</dbReference>
<comment type="similarity">
    <text evidence="1">Belongs to the peptidase C48 family.</text>
</comment>
<name>A0A2P2M8L9_RHIMU</name>
<accession>A0A2P2M8L9</accession>
<dbReference type="Gene3D" id="1.10.418.20">
    <property type="match status" value="1"/>
</dbReference>
<reference evidence="7" key="1">
    <citation type="submission" date="2018-02" db="EMBL/GenBank/DDBJ databases">
        <title>Rhizophora mucronata_Transcriptome.</title>
        <authorList>
            <person name="Meera S.P."/>
            <person name="Sreeshan A."/>
            <person name="Augustine A."/>
        </authorList>
    </citation>
    <scope>NUCLEOTIDE SEQUENCE</scope>
    <source>
        <tissue evidence="7">Leaf</tissue>
    </source>
</reference>
<feature type="compositionally biased region" description="Basic and acidic residues" evidence="5">
    <location>
        <begin position="216"/>
        <end position="228"/>
    </location>
</feature>
<feature type="compositionally biased region" description="Polar residues" evidence="5">
    <location>
        <begin position="175"/>
        <end position="188"/>
    </location>
</feature>
<evidence type="ECO:0000256" key="5">
    <source>
        <dbReference type="SAM" id="MobiDB-lite"/>
    </source>
</evidence>
<organism evidence="7">
    <name type="scientific">Rhizophora mucronata</name>
    <name type="common">Asiatic mangrove</name>
    <dbReference type="NCBI Taxonomy" id="61149"/>
    <lineage>
        <taxon>Eukaryota</taxon>
        <taxon>Viridiplantae</taxon>
        <taxon>Streptophyta</taxon>
        <taxon>Embryophyta</taxon>
        <taxon>Tracheophyta</taxon>
        <taxon>Spermatophyta</taxon>
        <taxon>Magnoliopsida</taxon>
        <taxon>eudicotyledons</taxon>
        <taxon>Gunneridae</taxon>
        <taxon>Pentapetalae</taxon>
        <taxon>rosids</taxon>
        <taxon>fabids</taxon>
        <taxon>Malpighiales</taxon>
        <taxon>Rhizophoraceae</taxon>
        <taxon>Rhizophora</taxon>
    </lineage>
</organism>
<dbReference type="Gene3D" id="3.30.310.130">
    <property type="entry name" value="Ubiquitin-related"/>
    <property type="match status" value="1"/>
</dbReference>
<dbReference type="SUPFAM" id="SSF54001">
    <property type="entry name" value="Cysteine proteinases"/>
    <property type="match status" value="1"/>
</dbReference>
<dbReference type="EMBL" id="GGEC01046093">
    <property type="protein sequence ID" value="MBX26577.1"/>
    <property type="molecule type" value="Transcribed_RNA"/>
</dbReference>
<evidence type="ECO:0000256" key="1">
    <source>
        <dbReference type="ARBA" id="ARBA00005234"/>
    </source>
</evidence>
<keyword evidence="3" id="KW-0378">Hydrolase</keyword>
<evidence type="ECO:0000256" key="2">
    <source>
        <dbReference type="ARBA" id="ARBA00022670"/>
    </source>
</evidence>
<keyword evidence="4" id="KW-0788">Thiol protease</keyword>
<feature type="compositionally biased region" description="Polar residues" evidence="5">
    <location>
        <begin position="130"/>
        <end position="143"/>
    </location>
</feature>
<dbReference type="PANTHER" id="PTHR46915:SF2">
    <property type="entry name" value="UBIQUITIN-LIKE PROTEASE 4"/>
    <property type="match status" value="1"/>
</dbReference>
<dbReference type="Pfam" id="PF02902">
    <property type="entry name" value="Peptidase_C48"/>
    <property type="match status" value="1"/>
</dbReference>
<dbReference type="GO" id="GO:0016926">
    <property type="term" value="P:protein desumoylation"/>
    <property type="evidence" value="ECO:0007669"/>
    <property type="project" value="UniProtKB-ARBA"/>
</dbReference>